<feature type="transmembrane region" description="Helical" evidence="5">
    <location>
        <begin position="68"/>
        <end position="91"/>
    </location>
</feature>
<evidence type="ECO:0000313" key="6">
    <source>
        <dbReference type="EMBL" id="MDT0353325.1"/>
    </source>
</evidence>
<comment type="caution">
    <text evidence="6">The sequence shown here is derived from an EMBL/GenBank/DDBJ whole genome shotgun (WGS) entry which is preliminary data.</text>
</comment>
<name>A0ABU2NHA3_9PSEU</name>
<feature type="transmembrane region" description="Helical" evidence="5">
    <location>
        <begin position="39"/>
        <end position="62"/>
    </location>
</feature>
<protein>
    <submittedName>
        <fullName evidence="6">Bile acid:sodium symporter family protein</fullName>
    </submittedName>
</protein>
<evidence type="ECO:0000313" key="7">
    <source>
        <dbReference type="Proteomes" id="UP001183202"/>
    </source>
</evidence>
<dbReference type="Gene3D" id="1.20.1530.20">
    <property type="match status" value="1"/>
</dbReference>
<keyword evidence="7" id="KW-1185">Reference proteome</keyword>
<feature type="transmembrane region" description="Helical" evidence="5">
    <location>
        <begin position="230"/>
        <end position="252"/>
    </location>
</feature>
<keyword evidence="4 5" id="KW-0472">Membrane</keyword>
<dbReference type="PANTHER" id="PTHR10361:SF24">
    <property type="entry name" value="P3 PROTEIN"/>
    <property type="match status" value="1"/>
</dbReference>
<dbReference type="RefSeq" id="WP_311559837.1">
    <property type="nucleotide sequence ID" value="NZ_JAVREJ010000029.1"/>
</dbReference>
<keyword evidence="3 5" id="KW-1133">Transmembrane helix</keyword>
<feature type="transmembrane region" description="Helical" evidence="5">
    <location>
        <begin position="168"/>
        <end position="187"/>
    </location>
</feature>
<keyword evidence="2 5" id="KW-0812">Transmembrane</keyword>
<gene>
    <name evidence="6" type="ORF">RM445_27820</name>
</gene>
<comment type="subcellular location">
    <subcellularLocation>
        <location evidence="1">Membrane</location>
        <topology evidence="1">Multi-pass membrane protein</topology>
    </subcellularLocation>
</comment>
<reference evidence="7" key="1">
    <citation type="submission" date="2023-07" db="EMBL/GenBank/DDBJ databases">
        <title>30 novel species of actinomycetes from the DSMZ collection.</title>
        <authorList>
            <person name="Nouioui I."/>
        </authorList>
    </citation>
    <scope>NUCLEOTIDE SEQUENCE [LARGE SCALE GENOMIC DNA]</scope>
    <source>
        <strain evidence="7">DSM 45834</strain>
    </source>
</reference>
<evidence type="ECO:0000256" key="1">
    <source>
        <dbReference type="ARBA" id="ARBA00004141"/>
    </source>
</evidence>
<dbReference type="InterPro" id="IPR038770">
    <property type="entry name" value="Na+/solute_symporter_sf"/>
</dbReference>
<evidence type="ECO:0000256" key="5">
    <source>
        <dbReference type="SAM" id="Phobius"/>
    </source>
</evidence>
<evidence type="ECO:0000256" key="4">
    <source>
        <dbReference type="ARBA" id="ARBA00023136"/>
    </source>
</evidence>
<accession>A0ABU2NHA3</accession>
<dbReference type="PANTHER" id="PTHR10361">
    <property type="entry name" value="SODIUM-BILE ACID COTRANSPORTER"/>
    <property type="match status" value="1"/>
</dbReference>
<feature type="transmembrane region" description="Helical" evidence="5">
    <location>
        <begin position="193"/>
        <end position="218"/>
    </location>
</feature>
<sequence length="299" mass="30774">MTSPVFSILFPVLLAVVMFSLGLSLTAADFAHVLAVPRAVLITLLCQVVLLPALCFGLVVGVGLGPNLAVGMMVLAASPGGAMATVFSHLAGGDVALNITVTAINSVLAVFTLPVVVALSVGHFLGNDATVGLLADKVVQIGLVVLVPVAIGMTVRRRHPGFADRIQRPLRTTTIVAVFTAIIASIVPQRDGFLWGLTAVGLVCLLFSALSLTVGYVVPRLARIGHRQAVAAAMEMGIHNAVLAITVSISVLDNQIAAVAPAMYGALMYLPAAAFAWLAGCRARQTPRSTASEGAVEPG</sequence>
<proteinExistence type="predicted"/>
<dbReference type="InterPro" id="IPR002657">
    <property type="entry name" value="BilAc:Na_symport/Acr3"/>
</dbReference>
<dbReference type="Proteomes" id="UP001183202">
    <property type="component" value="Unassembled WGS sequence"/>
</dbReference>
<dbReference type="EMBL" id="JAVREJ010000029">
    <property type="protein sequence ID" value="MDT0353325.1"/>
    <property type="molecule type" value="Genomic_DNA"/>
</dbReference>
<dbReference type="InterPro" id="IPR004710">
    <property type="entry name" value="Bilac:Na_transpt"/>
</dbReference>
<feature type="transmembrane region" description="Helical" evidence="5">
    <location>
        <begin position="6"/>
        <end position="27"/>
    </location>
</feature>
<feature type="transmembrane region" description="Helical" evidence="5">
    <location>
        <begin position="138"/>
        <end position="156"/>
    </location>
</feature>
<organism evidence="6 7">
    <name type="scientific">Pseudonocardia charpentierae</name>
    <dbReference type="NCBI Taxonomy" id="3075545"/>
    <lineage>
        <taxon>Bacteria</taxon>
        <taxon>Bacillati</taxon>
        <taxon>Actinomycetota</taxon>
        <taxon>Actinomycetes</taxon>
        <taxon>Pseudonocardiales</taxon>
        <taxon>Pseudonocardiaceae</taxon>
        <taxon>Pseudonocardia</taxon>
    </lineage>
</organism>
<evidence type="ECO:0000256" key="2">
    <source>
        <dbReference type="ARBA" id="ARBA00022692"/>
    </source>
</evidence>
<feature type="transmembrane region" description="Helical" evidence="5">
    <location>
        <begin position="258"/>
        <end position="279"/>
    </location>
</feature>
<evidence type="ECO:0000256" key="3">
    <source>
        <dbReference type="ARBA" id="ARBA00022989"/>
    </source>
</evidence>
<dbReference type="Pfam" id="PF01758">
    <property type="entry name" value="SBF"/>
    <property type="match status" value="1"/>
</dbReference>
<feature type="transmembrane region" description="Helical" evidence="5">
    <location>
        <begin position="103"/>
        <end position="126"/>
    </location>
</feature>